<keyword evidence="1" id="KW-0812">Transmembrane</keyword>
<accession>A0A1J5RQY0</accession>
<feature type="transmembrane region" description="Helical" evidence="1">
    <location>
        <begin position="7"/>
        <end position="26"/>
    </location>
</feature>
<name>A0A1J5RQY0_9ZZZZ</name>
<gene>
    <name evidence="2" type="ORF">GALL_276160</name>
</gene>
<protein>
    <submittedName>
        <fullName evidence="2">Uncharacterized protein</fullName>
    </submittedName>
</protein>
<keyword evidence="1" id="KW-0472">Membrane</keyword>
<evidence type="ECO:0000313" key="2">
    <source>
        <dbReference type="EMBL" id="OIQ90477.1"/>
    </source>
</evidence>
<dbReference type="EMBL" id="MLJW01000290">
    <property type="protein sequence ID" value="OIQ90477.1"/>
    <property type="molecule type" value="Genomic_DNA"/>
</dbReference>
<keyword evidence="1" id="KW-1133">Transmembrane helix</keyword>
<sequence>MIIWRGFGILVPIIAGIFSLGTNYIVDVIMKNDDYSKWHYWPKALGAVLAAGAVWYVGKYLNSRPGKVVIEKTTGRQVVLRKTHDLFFLKFEYWAFVLLAFSVIGYFV</sequence>
<feature type="transmembrane region" description="Helical" evidence="1">
    <location>
        <begin position="38"/>
        <end position="57"/>
    </location>
</feature>
<proteinExistence type="predicted"/>
<evidence type="ECO:0000256" key="1">
    <source>
        <dbReference type="SAM" id="Phobius"/>
    </source>
</evidence>
<dbReference type="AlphaFoldDB" id="A0A1J5RQY0"/>
<organism evidence="2">
    <name type="scientific">mine drainage metagenome</name>
    <dbReference type="NCBI Taxonomy" id="410659"/>
    <lineage>
        <taxon>unclassified sequences</taxon>
        <taxon>metagenomes</taxon>
        <taxon>ecological metagenomes</taxon>
    </lineage>
</organism>
<comment type="caution">
    <text evidence="2">The sequence shown here is derived from an EMBL/GenBank/DDBJ whole genome shotgun (WGS) entry which is preliminary data.</text>
</comment>
<reference evidence="2" key="1">
    <citation type="submission" date="2016-10" db="EMBL/GenBank/DDBJ databases">
        <title>Sequence of Gallionella enrichment culture.</title>
        <authorList>
            <person name="Poehlein A."/>
            <person name="Muehling M."/>
            <person name="Daniel R."/>
        </authorList>
    </citation>
    <scope>NUCLEOTIDE SEQUENCE</scope>
</reference>
<feature type="transmembrane region" description="Helical" evidence="1">
    <location>
        <begin position="86"/>
        <end position="107"/>
    </location>
</feature>